<dbReference type="Proteomes" id="UP001230504">
    <property type="component" value="Unassembled WGS sequence"/>
</dbReference>
<keyword evidence="3" id="KW-1185">Reference proteome</keyword>
<feature type="compositionally biased region" description="Basic and acidic residues" evidence="1">
    <location>
        <begin position="73"/>
        <end position="84"/>
    </location>
</feature>
<dbReference type="EMBL" id="JAHLJV010000024">
    <property type="protein sequence ID" value="KAK1593565.1"/>
    <property type="molecule type" value="Genomic_DNA"/>
</dbReference>
<accession>A0AAD8Q0K2</accession>
<comment type="caution">
    <text evidence="2">The sequence shown here is derived from an EMBL/GenBank/DDBJ whole genome shotgun (WGS) entry which is preliminary data.</text>
</comment>
<feature type="region of interest" description="Disordered" evidence="1">
    <location>
        <begin position="103"/>
        <end position="125"/>
    </location>
</feature>
<evidence type="ECO:0000313" key="2">
    <source>
        <dbReference type="EMBL" id="KAK1593565.1"/>
    </source>
</evidence>
<organism evidence="2 3">
    <name type="scientific">Colletotrichum navitas</name>
    <dbReference type="NCBI Taxonomy" id="681940"/>
    <lineage>
        <taxon>Eukaryota</taxon>
        <taxon>Fungi</taxon>
        <taxon>Dikarya</taxon>
        <taxon>Ascomycota</taxon>
        <taxon>Pezizomycotina</taxon>
        <taxon>Sordariomycetes</taxon>
        <taxon>Hypocreomycetidae</taxon>
        <taxon>Glomerellales</taxon>
        <taxon>Glomerellaceae</taxon>
        <taxon>Colletotrichum</taxon>
        <taxon>Colletotrichum graminicola species complex</taxon>
    </lineage>
</organism>
<name>A0AAD8Q0K2_9PEZI</name>
<dbReference type="GeneID" id="85441868"/>
<proteinExistence type="predicted"/>
<reference evidence="2" key="1">
    <citation type="submission" date="2021-06" db="EMBL/GenBank/DDBJ databases">
        <title>Comparative genomics, transcriptomics and evolutionary studies reveal genomic signatures of adaptation to plant cell wall in hemibiotrophic fungi.</title>
        <authorList>
            <consortium name="DOE Joint Genome Institute"/>
            <person name="Baroncelli R."/>
            <person name="Diaz J.F."/>
            <person name="Benocci T."/>
            <person name="Peng M."/>
            <person name="Battaglia E."/>
            <person name="Haridas S."/>
            <person name="Andreopoulos W."/>
            <person name="Labutti K."/>
            <person name="Pangilinan J."/>
            <person name="Floch G.L."/>
            <person name="Makela M.R."/>
            <person name="Henrissat B."/>
            <person name="Grigoriev I.V."/>
            <person name="Crouch J.A."/>
            <person name="De Vries R.P."/>
            <person name="Sukno S.A."/>
            <person name="Thon M.R."/>
        </authorList>
    </citation>
    <scope>NUCLEOTIDE SEQUENCE</scope>
    <source>
        <strain evidence="2">CBS 125086</strain>
    </source>
</reference>
<evidence type="ECO:0000256" key="1">
    <source>
        <dbReference type="SAM" id="MobiDB-lite"/>
    </source>
</evidence>
<gene>
    <name evidence="2" type="ORF">LY79DRAFT_551261</name>
</gene>
<dbReference type="AlphaFoldDB" id="A0AAD8Q0K2"/>
<feature type="region of interest" description="Disordered" evidence="1">
    <location>
        <begin position="59"/>
        <end position="88"/>
    </location>
</feature>
<protein>
    <submittedName>
        <fullName evidence="2">Uncharacterized protein</fullName>
    </submittedName>
</protein>
<evidence type="ECO:0000313" key="3">
    <source>
        <dbReference type="Proteomes" id="UP001230504"/>
    </source>
</evidence>
<sequence>MMYPNWTRRPCSPLTCAKAWPSSWEWGESLNAHLVSASIFPRLVPRRCRVLAVGALPTALPGPPPIGNQTPGERNEQSEREKKKGTSCTPTWCICKRPLPIPRKEERKMKEKSRPGQERRTHQTSHCACGKSILESYPLPPLGIRDCSFPVTMPMIPPWHGSGWTS</sequence>
<dbReference type="RefSeq" id="XP_060414851.1">
    <property type="nucleotide sequence ID" value="XM_060557628.1"/>
</dbReference>
<feature type="compositionally biased region" description="Basic and acidic residues" evidence="1">
    <location>
        <begin position="103"/>
        <end position="121"/>
    </location>
</feature>